<evidence type="ECO:0000256" key="2">
    <source>
        <dbReference type="ARBA" id="ARBA00003444"/>
    </source>
</evidence>
<comment type="cofactor">
    <cofactor evidence="1">
        <name>pyridoxal 5'-phosphate</name>
        <dbReference type="ChEBI" id="CHEBI:597326"/>
    </cofactor>
</comment>
<dbReference type="Gene3D" id="3.90.1150.10">
    <property type="entry name" value="Aspartate Aminotransferase, domain 1"/>
    <property type="match status" value="1"/>
</dbReference>
<dbReference type="UniPathway" id="UPA00148"/>
<dbReference type="PROSITE" id="PS00105">
    <property type="entry name" value="AA_TRANSFER_CLASS_1"/>
    <property type="match status" value="1"/>
</dbReference>
<proteinExistence type="predicted"/>
<dbReference type="GO" id="GO:0009236">
    <property type="term" value="P:cobalamin biosynthetic process"/>
    <property type="evidence" value="ECO:0007669"/>
    <property type="project" value="UniProtKB-UniPathway"/>
</dbReference>
<dbReference type="PANTHER" id="PTHR42885">
    <property type="entry name" value="HISTIDINOL-PHOSPHATE AMINOTRANSFERASE-RELATED"/>
    <property type="match status" value="1"/>
</dbReference>
<dbReference type="CDD" id="cd00609">
    <property type="entry name" value="AAT_like"/>
    <property type="match status" value="1"/>
</dbReference>
<evidence type="ECO:0000256" key="7">
    <source>
        <dbReference type="ARBA" id="ARBA00023239"/>
    </source>
</evidence>
<evidence type="ECO:0000256" key="6">
    <source>
        <dbReference type="ARBA" id="ARBA00022898"/>
    </source>
</evidence>
<dbReference type="GO" id="GO:0030170">
    <property type="term" value="F:pyridoxal phosphate binding"/>
    <property type="evidence" value="ECO:0007669"/>
    <property type="project" value="InterPro"/>
</dbReference>
<dbReference type="AlphaFoldDB" id="A0A3L7JC84"/>
<comment type="catalytic activity">
    <reaction evidence="9">
        <text>O-phospho-L-threonine + H(+) = (R)-1-aminopropan-2-yl phosphate + CO2</text>
        <dbReference type="Rhea" id="RHEA:11492"/>
        <dbReference type="ChEBI" id="CHEBI:15378"/>
        <dbReference type="ChEBI" id="CHEBI:16526"/>
        <dbReference type="ChEBI" id="CHEBI:58563"/>
        <dbReference type="ChEBI" id="CHEBI:58675"/>
        <dbReference type="EC" id="4.1.1.81"/>
    </reaction>
</comment>
<organism evidence="11 12">
    <name type="scientific">Notoacmeibacter ruber</name>
    <dbReference type="NCBI Taxonomy" id="2670375"/>
    <lineage>
        <taxon>Bacteria</taxon>
        <taxon>Pseudomonadati</taxon>
        <taxon>Pseudomonadota</taxon>
        <taxon>Alphaproteobacteria</taxon>
        <taxon>Hyphomicrobiales</taxon>
        <taxon>Notoacmeibacteraceae</taxon>
        <taxon>Notoacmeibacter</taxon>
    </lineage>
</organism>
<evidence type="ECO:0000256" key="1">
    <source>
        <dbReference type="ARBA" id="ARBA00001933"/>
    </source>
</evidence>
<accession>A0A3L7JC84</accession>
<keyword evidence="7 11" id="KW-0456">Lyase</keyword>
<dbReference type="InterPro" id="IPR004839">
    <property type="entry name" value="Aminotransferase_I/II_large"/>
</dbReference>
<dbReference type="InterPro" id="IPR015424">
    <property type="entry name" value="PyrdxlP-dep_Trfase"/>
</dbReference>
<dbReference type="Gene3D" id="3.40.640.10">
    <property type="entry name" value="Type I PLP-dependent aspartate aminotransferase-like (Major domain)"/>
    <property type="match status" value="1"/>
</dbReference>
<evidence type="ECO:0000313" key="12">
    <source>
        <dbReference type="Proteomes" id="UP000281094"/>
    </source>
</evidence>
<dbReference type="InterPro" id="IPR005860">
    <property type="entry name" value="CobD"/>
</dbReference>
<evidence type="ECO:0000256" key="4">
    <source>
        <dbReference type="ARBA" id="ARBA00012285"/>
    </source>
</evidence>
<feature type="domain" description="Aminotransferase class I/classII large" evidence="10">
    <location>
        <begin position="75"/>
        <end position="341"/>
    </location>
</feature>
<comment type="function">
    <text evidence="2">Decarboxylates L-threonine-O-3-phosphate to yield (R)-1-amino-2-propanol O-2-phosphate, the precursor for the linkage between the nucleotide loop and the corrin ring in cobalamin.</text>
</comment>
<evidence type="ECO:0000256" key="5">
    <source>
        <dbReference type="ARBA" id="ARBA00022573"/>
    </source>
</evidence>
<dbReference type="InterPro" id="IPR015422">
    <property type="entry name" value="PyrdxlP-dep_Trfase_small"/>
</dbReference>
<keyword evidence="5" id="KW-0169">Cobalamin biosynthesis</keyword>
<comment type="pathway">
    <text evidence="3">Cofactor biosynthesis; adenosylcobalamin biosynthesis.</text>
</comment>
<protein>
    <recommendedName>
        <fullName evidence="4">threonine-phosphate decarboxylase</fullName>
        <ecNumber evidence="4">4.1.1.81</ecNumber>
    </recommendedName>
    <alternativeName>
        <fullName evidence="8">L-threonine-O-3-phosphate decarboxylase</fullName>
    </alternativeName>
</protein>
<comment type="caution">
    <text evidence="11">The sequence shown here is derived from an EMBL/GenBank/DDBJ whole genome shotgun (WGS) entry which is preliminary data.</text>
</comment>
<evidence type="ECO:0000313" key="11">
    <source>
        <dbReference type="EMBL" id="RLQ88256.1"/>
    </source>
</evidence>
<gene>
    <name evidence="11" type="ORF">D8780_08600</name>
</gene>
<evidence type="ECO:0000256" key="8">
    <source>
        <dbReference type="ARBA" id="ARBA00029996"/>
    </source>
</evidence>
<dbReference type="InterPro" id="IPR004838">
    <property type="entry name" value="NHTrfase_class1_PyrdxlP-BS"/>
</dbReference>
<evidence type="ECO:0000256" key="3">
    <source>
        <dbReference type="ARBA" id="ARBA00004953"/>
    </source>
</evidence>
<dbReference type="PANTHER" id="PTHR42885:SF1">
    <property type="entry name" value="THREONINE-PHOSPHATE DECARBOXYLASE"/>
    <property type="match status" value="1"/>
</dbReference>
<dbReference type="Pfam" id="PF00155">
    <property type="entry name" value="Aminotran_1_2"/>
    <property type="match status" value="1"/>
</dbReference>
<dbReference type="EC" id="4.1.1.81" evidence="4"/>
<dbReference type="Proteomes" id="UP000281094">
    <property type="component" value="Unassembled WGS sequence"/>
</dbReference>
<evidence type="ECO:0000259" key="10">
    <source>
        <dbReference type="Pfam" id="PF00155"/>
    </source>
</evidence>
<dbReference type="InterPro" id="IPR015421">
    <property type="entry name" value="PyrdxlP-dep_Trfase_major"/>
</dbReference>
<keyword evidence="12" id="KW-1185">Reference proteome</keyword>
<reference evidence="11 12" key="1">
    <citation type="submission" date="2018-10" db="EMBL/GenBank/DDBJ databases">
        <title>Notoacmeibacter sp. M2BS9Y-3-1, whole genome shotgun sequence.</title>
        <authorList>
            <person name="Tuo L."/>
        </authorList>
    </citation>
    <scope>NUCLEOTIDE SEQUENCE [LARGE SCALE GENOMIC DNA]</scope>
    <source>
        <strain evidence="11 12">M2BS9Y-3-1</strain>
    </source>
</reference>
<dbReference type="EMBL" id="RCWN01000001">
    <property type="protein sequence ID" value="RLQ88256.1"/>
    <property type="molecule type" value="Genomic_DNA"/>
</dbReference>
<name>A0A3L7JC84_9HYPH</name>
<dbReference type="GO" id="GO:0048472">
    <property type="term" value="F:threonine-phosphate decarboxylase activity"/>
    <property type="evidence" value="ECO:0007669"/>
    <property type="project" value="UniProtKB-EC"/>
</dbReference>
<keyword evidence="6" id="KW-0663">Pyridoxal phosphate</keyword>
<evidence type="ECO:0000256" key="9">
    <source>
        <dbReference type="ARBA" id="ARBA00048531"/>
    </source>
</evidence>
<sequence length="357" mass="38467">MPVEPGTHVQGYVKAGLPSADASGPVAAVHHGGDLSEANRLFPDAPKPWIDLSTGISPYPYPLPPFDSEVWTRLPEGSEIDSLRQAAASAYGAEPAQIVPATGTQPLMAALAASVPPAEAAILSPTYQEHARLCMQAGHGVLPFGEWDNLSDAARLVIVVNPNNPTGSLTSRERLLQVADEMERRGGLLVVDEAFMDSVAGAAQFSLAETVEGRRIAVLRSFGKFYGLAGLRLGFAVAGEALANRLTSRLGPWPVSGPAIAVGREALANVHWQNEQRRRLAKAQERLDALLAKSAYRPAGESPLFRTIHDGRADALFQRLGQNGIWVRRFEQDPNMLRLGLPASEIAWERLAESLRR</sequence>
<dbReference type="NCBIfam" id="TIGR01140">
    <property type="entry name" value="L_thr_O3P_dcar"/>
    <property type="match status" value="1"/>
</dbReference>
<dbReference type="SUPFAM" id="SSF53383">
    <property type="entry name" value="PLP-dependent transferases"/>
    <property type="match status" value="1"/>
</dbReference>